<dbReference type="EMBL" id="MBFR01000215">
    <property type="protein sequence ID" value="PVU91184.1"/>
    <property type="molecule type" value="Genomic_DNA"/>
</dbReference>
<keyword evidence="1" id="KW-0732">Signal</keyword>
<dbReference type="AlphaFoldDB" id="A0A2T9YFY1"/>
<proteinExistence type="predicted"/>
<evidence type="ECO:0000313" key="2">
    <source>
        <dbReference type="EMBL" id="PVU91184.1"/>
    </source>
</evidence>
<dbReference type="Proteomes" id="UP000245383">
    <property type="component" value="Unassembled WGS sequence"/>
</dbReference>
<name>A0A2T9YFY1_9FUNG</name>
<accession>A0A2T9YFY1</accession>
<feature type="chain" id="PRO_5015632107" evidence="1">
    <location>
        <begin position="36"/>
        <end position="620"/>
    </location>
</feature>
<sequence length="620" mass="69601">MEYNINCHNKANSYASSLALLLNSVLLLNHSSASATDPPYFTPEALAYAFSPDYDKKRFLRYLATSATLHHNAVSDAELELYNTVSRLCLPPPANPLLSHVRLKELIVQQRKYNTQKVYLYNKLLRQRKLLKTRCTLLESQLSVLDQRSKLQLVAPNIPAFDSSLFASYYSTAFDHNHKVDSAANLFAVLLNHYSSFQACDQYSSALSLSTGATISALISLLAKNIAAFYNSQIEFNSISSFSASKIPFAVDNLQDFAAHGIYELDRVYSAIATLLSQNHNFRAKSDILSFLIATINQITPNYDFASFSQSNFTFQSLFSLVAPNTQFATFHDFTSESSKILCIQNLQSSFYELIKQSNATKSKYIVDTCIEIISSVYNSAVDFLKTFAFDKVLQINCLVDLLNKSLLEHSATTSCFCHLTEYATALSKQSSSSTIFSSFSNKLLMHNDLHFLYLSSILTEYLDSANKAQNPVFSPFSLLLSNLNKTRALVAKNSSFFSNFFLNHPKSPLFKLSNQMENFAIMSRIPALSLGSTDYETLFIPITLLDRISDLLLSMKVARALNTKPSSHYKILEALFIKFYQTSLEFKINDSDLAIKVVNSQSDKELAKWITEISVSDQV</sequence>
<feature type="signal peptide" evidence="1">
    <location>
        <begin position="1"/>
        <end position="35"/>
    </location>
</feature>
<evidence type="ECO:0000313" key="3">
    <source>
        <dbReference type="Proteomes" id="UP000245383"/>
    </source>
</evidence>
<reference evidence="2 3" key="1">
    <citation type="journal article" date="2018" name="MBio">
        <title>Comparative Genomics Reveals the Core Gene Toolbox for the Fungus-Insect Symbiosis.</title>
        <authorList>
            <person name="Wang Y."/>
            <person name="Stata M."/>
            <person name="Wang W."/>
            <person name="Stajich J.E."/>
            <person name="White M.M."/>
            <person name="Moncalvo J.M."/>
        </authorList>
    </citation>
    <scope>NUCLEOTIDE SEQUENCE [LARGE SCALE GENOMIC DNA]</scope>
    <source>
        <strain evidence="2 3">SWE-8-4</strain>
    </source>
</reference>
<comment type="caution">
    <text evidence="2">The sequence shown here is derived from an EMBL/GenBank/DDBJ whole genome shotgun (WGS) entry which is preliminary data.</text>
</comment>
<keyword evidence="3" id="KW-1185">Reference proteome</keyword>
<protein>
    <submittedName>
        <fullName evidence="2">Uncharacterized protein</fullName>
    </submittedName>
</protein>
<organism evidence="2 3">
    <name type="scientific">Smittium simulii</name>
    <dbReference type="NCBI Taxonomy" id="133385"/>
    <lineage>
        <taxon>Eukaryota</taxon>
        <taxon>Fungi</taxon>
        <taxon>Fungi incertae sedis</taxon>
        <taxon>Zoopagomycota</taxon>
        <taxon>Kickxellomycotina</taxon>
        <taxon>Harpellomycetes</taxon>
        <taxon>Harpellales</taxon>
        <taxon>Legeriomycetaceae</taxon>
        <taxon>Smittium</taxon>
    </lineage>
</organism>
<gene>
    <name evidence="2" type="ORF">BB561_004524</name>
</gene>
<evidence type="ECO:0000256" key="1">
    <source>
        <dbReference type="SAM" id="SignalP"/>
    </source>
</evidence>